<gene>
    <name evidence="2" type="ORF">E8P82_08815</name>
</gene>
<dbReference type="AlphaFoldDB" id="A0A4S5E4W9"/>
<name>A0A4S5E4W9_9MICC</name>
<dbReference type="InterPro" id="IPR038561">
    <property type="entry name" value="SoxD_sf"/>
</dbReference>
<evidence type="ECO:0000313" key="3">
    <source>
        <dbReference type="Proteomes" id="UP000305233"/>
    </source>
</evidence>
<dbReference type="GO" id="GO:0008115">
    <property type="term" value="F:sarcosine oxidase activity"/>
    <property type="evidence" value="ECO:0007669"/>
    <property type="project" value="InterPro"/>
</dbReference>
<dbReference type="GO" id="GO:0046653">
    <property type="term" value="P:tetrahydrofolate metabolic process"/>
    <property type="evidence" value="ECO:0007669"/>
    <property type="project" value="InterPro"/>
</dbReference>
<dbReference type="RefSeq" id="WP_136454122.1">
    <property type="nucleotide sequence ID" value="NZ_SSWH01000006.1"/>
</dbReference>
<dbReference type="Proteomes" id="UP000305233">
    <property type="component" value="Unassembled WGS sequence"/>
</dbReference>
<feature type="region of interest" description="Disordered" evidence="1">
    <location>
        <begin position="84"/>
        <end position="137"/>
    </location>
</feature>
<dbReference type="Pfam" id="PF04267">
    <property type="entry name" value="SoxD"/>
    <property type="match status" value="1"/>
</dbReference>
<feature type="compositionally biased region" description="Low complexity" evidence="1">
    <location>
        <begin position="100"/>
        <end position="121"/>
    </location>
</feature>
<proteinExistence type="predicted"/>
<evidence type="ECO:0000256" key="1">
    <source>
        <dbReference type="SAM" id="MobiDB-lite"/>
    </source>
</evidence>
<organism evidence="2 3">
    <name type="scientific">Arthrobacter echini</name>
    <dbReference type="NCBI Taxonomy" id="1529066"/>
    <lineage>
        <taxon>Bacteria</taxon>
        <taxon>Bacillati</taxon>
        <taxon>Actinomycetota</taxon>
        <taxon>Actinomycetes</taxon>
        <taxon>Micrococcales</taxon>
        <taxon>Micrococcaceae</taxon>
        <taxon>Arthrobacter</taxon>
    </lineage>
</organism>
<comment type="caution">
    <text evidence="2">The sequence shown here is derived from an EMBL/GenBank/DDBJ whole genome shotgun (WGS) entry which is preliminary data.</text>
</comment>
<sequence length="137" mass="14969">MLLISCPNCGARDETEFHYGGQAHVPYPENPDELTDREWAEFLFYRDNTRGSFAERWLHSTGCRQWFNMLRDTVTYDIQAVYPMGAPQPTVDPDPDDEYGTASVAADSTTTGSSGPSISGTDLGPVDASTAPKGATK</sequence>
<dbReference type="NCBIfam" id="TIGR01374">
    <property type="entry name" value="soxD"/>
    <property type="match status" value="1"/>
</dbReference>
<evidence type="ECO:0000313" key="2">
    <source>
        <dbReference type="EMBL" id="THJ66545.1"/>
    </source>
</evidence>
<protein>
    <submittedName>
        <fullName evidence="2">Sarcosine oxidase subunit delta family protein</fullName>
    </submittedName>
</protein>
<dbReference type="Gene3D" id="3.30.2270.10">
    <property type="entry name" value="Folate-binding superfamily"/>
    <property type="match status" value="1"/>
</dbReference>
<keyword evidence="3" id="KW-1185">Reference proteome</keyword>
<dbReference type="EMBL" id="SSWH01000006">
    <property type="protein sequence ID" value="THJ66545.1"/>
    <property type="molecule type" value="Genomic_DNA"/>
</dbReference>
<accession>A0A4S5E4W9</accession>
<dbReference type="InterPro" id="IPR006279">
    <property type="entry name" value="SoxD"/>
</dbReference>
<dbReference type="OrthoDB" id="7159274at2"/>
<reference evidence="2 3" key="1">
    <citation type="submission" date="2019-04" db="EMBL/GenBank/DDBJ databases">
        <authorList>
            <person name="Liu Q."/>
            <person name="Xin Y.-H."/>
        </authorList>
    </citation>
    <scope>NUCLEOTIDE SEQUENCE [LARGE SCALE GENOMIC DNA]</scope>
    <source>
        <strain evidence="2 3">AM23</strain>
    </source>
</reference>